<dbReference type="Pfam" id="PF00248">
    <property type="entry name" value="Aldo_ket_red"/>
    <property type="match status" value="1"/>
</dbReference>
<evidence type="ECO:0000313" key="3">
    <source>
        <dbReference type="Proteomes" id="UP001295423"/>
    </source>
</evidence>
<dbReference type="CDD" id="cd19098">
    <property type="entry name" value="AKR_unchar"/>
    <property type="match status" value="1"/>
</dbReference>
<dbReference type="AlphaFoldDB" id="A0AAD2CAV9"/>
<protein>
    <recommendedName>
        <fullName evidence="1">NADP-dependent oxidoreductase domain-containing protein</fullName>
    </recommendedName>
</protein>
<reference evidence="2" key="1">
    <citation type="submission" date="2023-08" db="EMBL/GenBank/DDBJ databases">
        <authorList>
            <person name="Audoor S."/>
            <person name="Bilcke G."/>
        </authorList>
    </citation>
    <scope>NUCLEOTIDE SEQUENCE</scope>
</reference>
<dbReference type="EMBL" id="CAKOGP040000001">
    <property type="protein sequence ID" value="CAJ1911823.1"/>
    <property type="molecule type" value="Genomic_DNA"/>
</dbReference>
<dbReference type="Gene3D" id="3.20.20.100">
    <property type="entry name" value="NADP-dependent oxidoreductase domain"/>
    <property type="match status" value="1"/>
</dbReference>
<dbReference type="PANTHER" id="PTHR43312">
    <property type="entry name" value="D-THREO-ALDOSE 1-DEHYDROGENASE"/>
    <property type="match status" value="1"/>
</dbReference>
<dbReference type="PANTHER" id="PTHR43312:SF1">
    <property type="entry name" value="NADP-DEPENDENT OXIDOREDUCTASE DOMAIN-CONTAINING PROTEIN"/>
    <property type="match status" value="1"/>
</dbReference>
<feature type="domain" description="NADP-dependent oxidoreductase" evidence="1">
    <location>
        <begin position="40"/>
        <end position="301"/>
    </location>
</feature>
<organism evidence="2 3">
    <name type="scientific">Cylindrotheca closterium</name>
    <dbReference type="NCBI Taxonomy" id="2856"/>
    <lineage>
        <taxon>Eukaryota</taxon>
        <taxon>Sar</taxon>
        <taxon>Stramenopiles</taxon>
        <taxon>Ochrophyta</taxon>
        <taxon>Bacillariophyta</taxon>
        <taxon>Bacillariophyceae</taxon>
        <taxon>Bacillariophycidae</taxon>
        <taxon>Bacillariales</taxon>
        <taxon>Bacillariaceae</taxon>
        <taxon>Cylindrotheca</taxon>
    </lineage>
</organism>
<evidence type="ECO:0000313" key="2">
    <source>
        <dbReference type="EMBL" id="CAJ1911823.1"/>
    </source>
</evidence>
<dbReference type="InterPro" id="IPR036812">
    <property type="entry name" value="NAD(P)_OxRdtase_dom_sf"/>
</dbReference>
<gene>
    <name evidence="2" type="ORF">CYCCA115_LOCUS609</name>
</gene>
<comment type="caution">
    <text evidence="2">The sequence shown here is derived from an EMBL/GenBank/DDBJ whole genome shotgun (WGS) entry which is preliminary data.</text>
</comment>
<dbReference type="Proteomes" id="UP001295423">
    <property type="component" value="Unassembled WGS sequence"/>
</dbReference>
<dbReference type="InterPro" id="IPR023210">
    <property type="entry name" value="NADP_OxRdtase_dom"/>
</dbReference>
<evidence type="ECO:0000259" key="1">
    <source>
        <dbReference type="Pfam" id="PF00248"/>
    </source>
</evidence>
<accession>A0AAD2CAV9</accession>
<keyword evidence="3" id="KW-1185">Reference proteome</keyword>
<dbReference type="SUPFAM" id="SSF51430">
    <property type="entry name" value="NAD(P)-linked oxidoreductase"/>
    <property type="match status" value="1"/>
</dbReference>
<sequence>MKVPQVALPRLGLGMAALGRPGYINLGRDSTFGKEGRDIETMQSQANLVLDTLFEKKEIPWIDCARSYGLSEKFVGEYLKSNKISPEKVYVSSKWGYTYVADWQVSLEKGAPHEVKDHSVANFLKQLEETDELIGDYVNLYQIHSATFESGVMDNVDIHKALHECREMRGWKIGLSVSSPKQDQILRRAMEIEVNGKKLFDSVQCTYNLLEQRPGPALLEAYNAGMDIIIKEGLANGRTLRHDRVEVYAKMLDCAPDSLALGCILAQPFHPRVLSGAVTPEQLESNLKANEVCETLKSDPALLEAIMKDCLMDSETYWTDRSNLAWN</sequence>
<proteinExistence type="predicted"/>
<dbReference type="InterPro" id="IPR053135">
    <property type="entry name" value="AKR2_Oxidoreductase"/>
</dbReference>
<name>A0AAD2CAV9_9STRA</name>